<dbReference type="OrthoDB" id="55537at2157"/>
<evidence type="ECO:0000313" key="1">
    <source>
        <dbReference type="EMBL" id="KPV47038.1"/>
    </source>
</evidence>
<evidence type="ECO:0000313" key="3">
    <source>
        <dbReference type="Proteomes" id="UP000050320"/>
    </source>
</evidence>
<comment type="caution">
    <text evidence="2">The sequence shown here is derived from an EMBL/GenBank/DDBJ whole genome shotgun (WGS) entry which is preliminary data.</text>
</comment>
<evidence type="ECO:0000313" key="4">
    <source>
        <dbReference type="Proteomes" id="UP000050515"/>
    </source>
</evidence>
<name>A0A0Q0XI68_9ARCH</name>
<gene>
    <name evidence="2" type="ORF">AOG54_01030</name>
    <name evidence="1" type="ORF">SE19_02780</name>
</gene>
<dbReference type="AlphaFoldDB" id="A0A0Q0XI68"/>
<sequence>MQEGQQARRVSISELKRNFVRKFPSHQLSRILSTEPDSLTVEELLAKAQTWLAFFKGEDENE</sequence>
<organism evidence="2 3">
    <name type="scientific">Acidiplasma aeolicum</name>
    <dbReference type="NCBI Taxonomy" id="507754"/>
    <lineage>
        <taxon>Archaea</taxon>
        <taxon>Methanobacteriati</taxon>
        <taxon>Thermoplasmatota</taxon>
        <taxon>Thermoplasmata</taxon>
        <taxon>Thermoplasmatales</taxon>
        <taxon>Ferroplasmaceae</taxon>
        <taxon>Acidiplasma</taxon>
    </lineage>
</organism>
<reference evidence="2 3" key="2">
    <citation type="submission" date="2015-09" db="EMBL/GenBank/DDBJ databases">
        <title>Heavy metals and arsenic resistance mechanisms in polyextremophilic archaea of the family Ferroplasmaceae.</title>
        <authorList>
            <person name="Bulaev A.G."/>
            <person name="Kanygina A.V."/>
        </authorList>
    </citation>
    <scope>NUCLEOTIDE SEQUENCE [LARGE SCALE GENOMIC DNA]</scope>
    <source>
        <strain evidence="2 3">VT</strain>
    </source>
</reference>
<dbReference type="EMBL" id="LJCQ01000144">
    <property type="protein sequence ID" value="KPV47038.1"/>
    <property type="molecule type" value="Genomic_DNA"/>
</dbReference>
<dbReference type="RefSeq" id="WP_054964004.1">
    <property type="nucleotide sequence ID" value="NZ_LJCQ01000144.1"/>
</dbReference>
<dbReference type="Proteomes" id="UP000050320">
    <property type="component" value="Unassembled WGS sequence"/>
</dbReference>
<evidence type="ECO:0000313" key="2">
    <source>
        <dbReference type="EMBL" id="KQB34394.1"/>
    </source>
</evidence>
<dbReference type="EMBL" id="LKBG01000242">
    <property type="protein sequence ID" value="KQB34394.1"/>
    <property type="molecule type" value="Genomic_DNA"/>
</dbReference>
<keyword evidence="3" id="KW-1185">Reference proteome</keyword>
<accession>A0A0Q0XI68</accession>
<proteinExistence type="predicted"/>
<reference evidence="1 4" key="1">
    <citation type="submission" date="2015-09" db="EMBL/GenBank/DDBJ databases">
        <title>Draft genome sequence of Acidiplasma aeolicum DSM 18409.</title>
        <authorList>
            <person name="Hemp J."/>
        </authorList>
    </citation>
    <scope>NUCLEOTIDE SEQUENCE [LARGE SCALE GENOMIC DNA]</scope>
    <source>
        <strain evidence="1 4">V</strain>
    </source>
</reference>
<dbReference type="Proteomes" id="UP000050515">
    <property type="component" value="Unassembled WGS sequence"/>
</dbReference>
<protein>
    <submittedName>
        <fullName evidence="2">Uncharacterized protein</fullName>
    </submittedName>
</protein>
<dbReference type="PATRIC" id="fig|507754.4.peg.797"/>